<comment type="caution">
    <text evidence="2">The sequence shown here is derived from an EMBL/GenBank/DDBJ whole genome shotgun (WGS) entry which is preliminary data.</text>
</comment>
<dbReference type="RefSeq" id="WP_154363864.1">
    <property type="nucleotide sequence ID" value="NZ_WKJM01000006.1"/>
</dbReference>
<dbReference type="Proteomes" id="UP000481037">
    <property type="component" value="Unassembled WGS sequence"/>
</dbReference>
<organism evidence="2 3">
    <name type="scientific">Duganella alba</name>
    <dbReference type="NCBI Taxonomy" id="2666081"/>
    <lineage>
        <taxon>Bacteria</taxon>
        <taxon>Pseudomonadati</taxon>
        <taxon>Pseudomonadota</taxon>
        <taxon>Betaproteobacteria</taxon>
        <taxon>Burkholderiales</taxon>
        <taxon>Oxalobacteraceae</taxon>
        <taxon>Telluria group</taxon>
        <taxon>Duganella</taxon>
    </lineage>
</organism>
<evidence type="ECO:0000313" key="2">
    <source>
        <dbReference type="EMBL" id="MRX08155.1"/>
    </source>
</evidence>
<dbReference type="PANTHER" id="PTHR34859:SF2">
    <property type="entry name" value="LYSM DOMAIN-CONTAINING PROTEIN"/>
    <property type="match status" value="1"/>
</dbReference>
<protein>
    <submittedName>
        <fullName evidence="2">Uncharacterized protein</fullName>
    </submittedName>
</protein>
<keyword evidence="1" id="KW-0732">Signal</keyword>
<evidence type="ECO:0000256" key="1">
    <source>
        <dbReference type="SAM" id="SignalP"/>
    </source>
</evidence>
<proteinExistence type="predicted"/>
<gene>
    <name evidence="2" type="ORF">GJ697_09950</name>
</gene>
<name>A0A6L5QEJ3_9BURK</name>
<dbReference type="AlphaFoldDB" id="A0A6L5QEJ3"/>
<reference evidence="2 3" key="1">
    <citation type="submission" date="2019-11" db="EMBL/GenBank/DDBJ databases">
        <title>Novel species isolated from a subtropical stream in China.</title>
        <authorList>
            <person name="Lu H."/>
        </authorList>
    </citation>
    <scope>NUCLEOTIDE SEQUENCE [LARGE SCALE GENOMIC DNA]</scope>
    <source>
        <strain evidence="2 3">FT25W</strain>
    </source>
</reference>
<sequence>MFKRFMLTALAPLLAMMMVILPLTALAGPDFCWKASYGRGVGTIPPSCNSDRAKEVGMCYTPCKEGYQGAVTMCLRTCPPGYVNTGLFCHIDKALLVPASVNVCAASTSCPSGYTNAGLICGLTPVSKPSGWNGTYLDLIRDTYDRGIGLAPSVCDSDKENSSGLCYPRCKPNFSGIGPVCWGTCPAGWTDCGAGCAPGTGNGGVGKCAAVIGNQVWGVVSAAKDIAKLVSTLGVSAATKPAENSGALAKAVADLKKLMEQYKAQMQATMGAATYASASAQLADAVTPEEIAQASMRIAGLVDPTGLATMASNFTYPTCDKVTP</sequence>
<dbReference type="EMBL" id="WKJM01000006">
    <property type="protein sequence ID" value="MRX08155.1"/>
    <property type="molecule type" value="Genomic_DNA"/>
</dbReference>
<feature type="chain" id="PRO_5027041018" evidence="1">
    <location>
        <begin position="28"/>
        <end position="324"/>
    </location>
</feature>
<accession>A0A6L5QEJ3</accession>
<keyword evidence="3" id="KW-1185">Reference proteome</keyword>
<evidence type="ECO:0000313" key="3">
    <source>
        <dbReference type="Proteomes" id="UP000481037"/>
    </source>
</evidence>
<dbReference type="PANTHER" id="PTHR34859">
    <property type="entry name" value="UNNAMED PRODUCT"/>
    <property type="match status" value="1"/>
</dbReference>
<feature type="signal peptide" evidence="1">
    <location>
        <begin position="1"/>
        <end position="27"/>
    </location>
</feature>